<evidence type="ECO:0000313" key="3">
    <source>
        <dbReference type="EMBL" id="MBO3117388.1"/>
    </source>
</evidence>
<dbReference type="PROSITE" id="PS01129">
    <property type="entry name" value="PSI_RLU"/>
    <property type="match status" value="1"/>
</dbReference>
<dbReference type="SUPFAM" id="SSF55120">
    <property type="entry name" value="Pseudouridine synthase"/>
    <property type="match status" value="1"/>
</dbReference>
<dbReference type="Pfam" id="PF00849">
    <property type="entry name" value="PseudoU_synth_2"/>
    <property type="match status" value="1"/>
</dbReference>
<dbReference type="PANTHER" id="PTHR21600">
    <property type="entry name" value="MITOCHONDRIAL RNA PSEUDOURIDINE SYNTHASE"/>
    <property type="match status" value="1"/>
</dbReference>
<dbReference type="CDD" id="cd02869">
    <property type="entry name" value="PseudoU_synth_RluA_like"/>
    <property type="match status" value="1"/>
</dbReference>
<dbReference type="InterPro" id="IPR006145">
    <property type="entry name" value="PsdUridine_synth_RsuA/RluA"/>
</dbReference>
<accession>A0ABS3T3S2</accession>
<evidence type="ECO:0000256" key="1">
    <source>
        <dbReference type="SAM" id="Coils"/>
    </source>
</evidence>
<dbReference type="InterPro" id="IPR020103">
    <property type="entry name" value="PsdUridine_synth_cat_dom_sf"/>
</dbReference>
<name>A0ABS3T3S2_9FLAO</name>
<evidence type="ECO:0000259" key="2">
    <source>
        <dbReference type="Pfam" id="PF00849"/>
    </source>
</evidence>
<gene>
    <name evidence="3" type="ORF">J4050_11555</name>
</gene>
<dbReference type="RefSeq" id="WP_208154742.1">
    <property type="nucleotide sequence ID" value="NZ_JAGEVF010000009.1"/>
</dbReference>
<keyword evidence="1" id="KW-0175">Coiled coil</keyword>
<dbReference type="EMBL" id="JAGEVF010000009">
    <property type="protein sequence ID" value="MBO3117388.1"/>
    <property type="molecule type" value="Genomic_DNA"/>
</dbReference>
<keyword evidence="4" id="KW-1185">Reference proteome</keyword>
<protein>
    <submittedName>
        <fullName evidence="3">RNA pseudouridine synthase</fullName>
    </submittedName>
</protein>
<comment type="caution">
    <text evidence="3">The sequence shown here is derived from an EMBL/GenBank/DDBJ whole genome shotgun (WGS) entry which is preliminary data.</text>
</comment>
<dbReference type="Proteomes" id="UP000676776">
    <property type="component" value="Unassembled WGS sequence"/>
</dbReference>
<organism evidence="3 4">
    <name type="scientific">Winogradskyella pelagia</name>
    <dbReference type="NCBI Taxonomy" id="2819984"/>
    <lineage>
        <taxon>Bacteria</taxon>
        <taxon>Pseudomonadati</taxon>
        <taxon>Bacteroidota</taxon>
        <taxon>Flavobacteriia</taxon>
        <taxon>Flavobacteriales</taxon>
        <taxon>Flavobacteriaceae</taxon>
        <taxon>Winogradskyella</taxon>
    </lineage>
</organism>
<feature type="coiled-coil region" evidence="1">
    <location>
        <begin position="216"/>
        <end position="250"/>
    </location>
</feature>
<dbReference type="InterPro" id="IPR050188">
    <property type="entry name" value="RluA_PseudoU_synthase"/>
</dbReference>
<dbReference type="Gene3D" id="3.30.2350.10">
    <property type="entry name" value="Pseudouridine synthase"/>
    <property type="match status" value="1"/>
</dbReference>
<evidence type="ECO:0000313" key="4">
    <source>
        <dbReference type="Proteomes" id="UP000676776"/>
    </source>
</evidence>
<feature type="domain" description="Pseudouridine synthase RsuA/RluA-like" evidence="2">
    <location>
        <begin position="361"/>
        <end position="509"/>
    </location>
</feature>
<proteinExistence type="predicted"/>
<dbReference type="InterPro" id="IPR006224">
    <property type="entry name" value="PsdUridine_synth_RluA-like_CS"/>
</dbReference>
<sequence>MFTTIHAGYHPIGLEGLKLPKQFTFPFYYTPHPLCVKAAEEVQQYLKIQTDFEHNFGLEDGAEGLIIGKMFGVMLVETRTGHIGYLAGFSGKLGERNFVEGFVPPIFDTLNTSGFYKKGEHQLNEINTEIEALESAENYVKAKVELGNLHQRYEQELKEFKIYLKTQKKVRNQKREEARLELHADALADYESQLDKESIALHYKLKHLKLEWKLRLAKADEKLQLFEKVISNLKTQRKKLSAQLQRELHQSYSFLNAEGEHKDLLNIFKTQPPAAAGECAAPKLFQFAYKNELKPLAMAEFWWGASPKSQIRKHKQFYPACRSKCEPILGHMMEGLVVEPNPIFEFKSIKRRLDIVYEDNYLLVINKPEEVLSVPGKTIKESVLTQLRAYLPDAKGPILVHRLDMSTSGLLIAVKNEKTYKNIQKQFINRSIKKRYVAILDGEIPTTEGCIDLPLRVDLDNRPTQLVCYDYGKPAITKYKIIEVSEGKTRVYFYPITGRTHQLRVHAAHQLGLNAPIIGDDLYGKKGKRLHLHAEQITFEHPVKKEKVTFTVPSPF</sequence>
<reference evidence="3 4" key="1">
    <citation type="submission" date="2021-03" db="EMBL/GenBank/DDBJ databases">
        <title>Winogradskyella sp. nov., isolated from costal sediment.</title>
        <authorList>
            <person name="Gao C."/>
        </authorList>
    </citation>
    <scope>NUCLEOTIDE SEQUENCE [LARGE SCALE GENOMIC DNA]</scope>
    <source>
        <strain evidence="3 4">DF17</strain>
    </source>
</reference>
<dbReference type="PANTHER" id="PTHR21600:SF89">
    <property type="entry name" value="RIBOSOMAL LARGE SUBUNIT PSEUDOURIDINE SYNTHASE A"/>
    <property type="match status" value="1"/>
</dbReference>